<name>A0A8C3HUD8_CHRPI</name>
<dbReference type="KEGG" id="cpic:101953675"/>
<dbReference type="Gene3D" id="3.30.390.130">
    <property type="match status" value="1"/>
</dbReference>
<dbReference type="GeneTree" id="ENSGT00940000154578"/>
<keyword evidence="10" id="KW-1185">Reference proteome</keyword>
<feature type="region of interest" description="Disordered" evidence="6">
    <location>
        <begin position="409"/>
        <end position="434"/>
    </location>
</feature>
<dbReference type="InterPro" id="IPR039399">
    <property type="entry name" value="Deltex_C_sf"/>
</dbReference>
<dbReference type="Gene3D" id="3.30.70.330">
    <property type="match status" value="1"/>
</dbReference>
<feature type="domain" description="Deltex C-terminal" evidence="7">
    <location>
        <begin position="1063"/>
        <end position="1187"/>
    </location>
</feature>
<protein>
    <recommendedName>
        <fullName evidence="3">RING-type E3 ubiquitin transferase</fullName>
        <ecNumber evidence="3">2.3.2.27</ecNumber>
    </recommendedName>
</protein>
<proteinExistence type="predicted"/>
<feature type="region of interest" description="Disordered" evidence="6">
    <location>
        <begin position="770"/>
        <end position="799"/>
    </location>
</feature>
<dbReference type="InterPro" id="IPR039396">
    <property type="entry name" value="Deltex_C"/>
</dbReference>
<feature type="compositionally biased region" description="Basic and acidic residues" evidence="6">
    <location>
        <begin position="226"/>
        <end position="239"/>
    </location>
</feature>
<sequence>MRAGHGGSLTHSAAESWALMPGGSGSMAGRTVRVGGIPTDIPPERVADKLTIHFLRARNGGGEIADITLVAGSPACALVTFEEAGVARRVLEVENHVLLVGGKTYPLTVTAHVAELSADEIFVRVCMIIDYGRLLDGKTLLRSLRKRYGAVQFSFDPKETLCTVKGPFTELQAFSKELLRSQQAGEAPPEGVSHPATVTGMLASQQRPHSPLPEPRVEKQPSPGQVHEEASEPPLHRDPVDGEAVEQLEDFSLVMDADIYLYMQKFCSDKYLRVLQQHQVDVVDVSSDGIAILYLQASSKNTGNISSVVQARLALLGLYQRLEASLRKEKISKGELSSDMRSQRALLGDLQKLCPLLLCHEDERHLYLIGNLVDVSQAKQYIQDRSTGRTVTAGLRMSDASLATYTGALHGGDARLGKPEPTVDPSPPRPSPGKFEFKGEHKLAANFSFLKQDASLSSAWPSLHRNSLFMEQMQLSDSWLKEAGAPGQRDPAPPSGQHHLPVSAAITGPAAEVQQRELKDWDRRKGASLLLRPKTLSLFAGGKESSTLQSLGGWKSPGPVKSQPMSSVSSTFKSLSLFDTTGTCSALDSKPPESSAPLRRSNSFSIPKSKASDTPRDPSRAASEAYGVSEEISLDPVQWAYLKEIHGSTIDGLCREGGVLLAERSDKGGTVLTLAAEDRTKLLQARWKMEALCQTVCPALVCQSLSYSELDVEGPNDEALNELCSLLKGCSAQVRVSKDRYKLHLTCPKEALLRVNEAFQRFSARRRSALTLSSPSPGLEGSPAEEYPSPTQQVKTQDPGLAAEYRHSREGLQQLEVSSTAGLSDLSESAPQLNGADTTRLYGPGWNATKTSSYQQAVRQEDPSYHSDSQDVSGSGLLDASVVGRQSFSPGDPQEPQKGERSAGEPETARIKRVLPDRFQFARDKSRGGPSEAGGSPRPPSADGAPQSLPIWLSSSGTALPARAAAGRGPKPGQGDPVSQEGHLLPAGDGDSQETGISELELRGPSPGQETHEHKLGKCDACQSSCTTTCRAQCGHALCRTCFAAEDTHPACCSSPKGTRAIKGTFKVVTLSQSLPGYFRDPTLKIVYEIPDGVQEAGDPRPGRPYRGGRFQAFLPDNREGKKTSQLLQKAFEQGLTFQIQSCDGEERVTWHLIPHKTSFDKGKARNGYPDSQYLREVRALLRNLGIE</sequence>
<feature type="compositionally biased region" description="Basic and acidic residues" evidence="6">
    <location>
        <begin position="610"/>
        <end position="619"/>
    </location>
</feature>
<dbReference type="Proteomes" id="UP000694380">
    <property type="component" value="Unplaced"/>
</dbReference>
<dbReference type="InterPro" id="IPR039398">
    <property type="entry name" value="Deltex_fam"/>
</dbReference>
<dbReference type="GO" id="GO:0016567">
    <property type="term" value="P:protein ubiquitination"/>
    <property type="evidence" value="ECO:0007669"/>
    <property type="project" value="UniProtKB-UniPathway"/>
</dbReference>
<accession>A0A8C3HUD8</accession>
<dbReference type="Pfam" id="PF18102">
    <property type="entry name" value="DTC"/>
    <property type="match status" value="1"/>
</dbReference>
<dbReference type="EC" id="2.3.2.27" evidence="3"/>
<feature type="region of interest" description="Disordered" evidence="6">
    <location>
        <begin position="819"/>
        <end position="1014"/>
    </location>
</feature>
<keyword evidence="5" id="KW-0479">Metal-binding</keyword>
<reference evidence="9" key="1">
    <citation type="submission" date="2025-08" db="UniProtKB">
        <authorList>
            <consortium name="Ensembl"/>
        </authorList>
    </citation>
    <scope>IDENTIFICATION</scope>
</reference>
<evidence type="ECO:0000256" key="5">
    <source>
        <dbReference type="ARBA" id="ARBA00022723"/>
    </source>
</evidence>
<dbReference type="OrthoDB" id="527344at2759"/>
<dbReference type="Pfam" id="PF23222">
    <property type="entry name" value="RRM_PARP14_1"/>
    <property type="match status" value="1"/>
</dbReference>
<comment type="catalytic activity">
    <reaction evidence="1">
        <text>S-ubiquitinyl-[E2 ubiquitin-conjugating enzyme]-L-cysteine + [acceptor protein]-L-lysine = [E2 ubiquitin-conjugating enzyme]-L-cysteine + N(6)-ubiquitinyl-[acceptor protein]-L-lysine.</text>
        <dbReference type="EC" id="2.3.2.27"/>
    </reaction>
</comment>
<keyword evidence="4" id="KW-0808">Transferase</keyword>
<evidence type="ECO:0000256" key="1">
    <source>
        <dbReference type="ARBA" id="ARBA00000900"/>
    </source>
</evidence>
<feature type="compositionally biased region" description="Pro residues" evidence="6">
    <location>
        <begin position="422"/>
        <end position="431"/>
    </location>
</feature>
<comment type="pathway">
    <text evidence="2">Protein modification; protein ubiquitination.</text>
</comment>
<feature type="compositionally biased region" description="Basic and acidic residues" evidence="6">
    <location>
        <begin position="859"/>
        <end position="869"/>
    </location>
</feature>
<evidence type="ECO:0000256" key="4">
    <source>
        <dbReference type="ARBA" id="ARBA00022679"/>
    </source>
</evidence>
<evidence type="ECO:0000256" key="3">
    <source>
        <dbReference type="ARBA" id="ARBA00012483"/>
    </source>
</evidence>
<dbReference type="GO" id="GO:0046872">
    <property type="term" value="F:metal ion binding"/>
    <property type="evidence" value="ECO:0007669"/>
    <property type="project" value="UniProtKB-KW"/>
</dbReference>
<feature type="domain" description="PAR14-like first RRM" evidence="8">
    <location>
        <begin position="41"/>
        <end position="109"/>
    </location>
</feature>
<feature type="compositionally biased region" description="Low complexity" evidence="6">
    <location>
        <begin position="770"/>
        <end position="786"/>
    </location>
</feature>
<feature type="compositionally biased region" description="Polar residues" evidence="6">
    <location>
        <begin position="848"/>
        <end position="858"/>
    </location>
</feature>
<dbReference type="InterPro" id="IPR012677">
    <property type="entry name" value="Nucleotide-bd_a/b_plait_sf"/>
</dbReference>
<dbReference type="InterPro" id="IPR057051">
    <property type="entry name" value="PARP14_RPM_1"/>
</dbReference>
<dbReference type="Ensembl" id="ENSCPBT00000026844.1">
    <property type="protein sequence ID" value="ENSCPBP00000022784.1"/>
    <property type="gene ID" value="ENSCPBG00000016283.1"/>
</dbReference>
<evidence type="ECO:0000256" key="6">
    <source>
        <dbReference type="SAM" id="MobiDB-lite"/>
    </source>
</evidence>
<dbReference type="PANTHER" id="PTHR12622">
    <property type="entry name" value="DELTEX-RELATED"/>
    <property type="match status" value="1"/>
</dbReference>
<feature type="region of interest" description="Disordered" evidence="6">
    <location>
        <begin position="203"/>
        <end position="239"/>
    </location>
</feature>
<feature type="compositionally biased region" description="Polar residues" evidence="6">
    <location>
        <begin position="819"/>
        <end position="837"/>
    </location>
</feature>
<feature type="region of interest" description="Disordered" evidence="6">
    <location>
        <begin position="585"/>
        <end position="627"/>
    </location>
</feature>
<evidence type="ECO:0000259" key="8">
    <source>
        <dbReference type="Pfam" id="PF23222"/>
    </source>
</evidence>
<dbReference type="GO" id="GO:0007219">
    <property type="term" value="P:Notch signaling pathway"/>
    <property type="evidence" value="ECO:0007669"/>
    <property type="project" value="InterPro"/>
</dbReference>
<feature type="region of interest" description="Disordered" evidence="6">
    <location>
        <begin position="546"/>
        <end position="567"/>
    </location>
</feature>
<evidence type="ECO:0000313" key="9">
    <source>
        <dbReference type="Ensembl" id="ENSCPBP00000022784.1"/>
    </source>
</evidence>
<dbReference type="GO" id="GO:0061630">
    <property type="term" value="F:ubiquitin protein ligase activity"/>
    <property type="evidence" value="ECO:0007669"/>
    <property type="project" value="UniProtKB-EC"/>
</dbReference>
<reference evidence="9" key="2">
    <citation type="submission" date="2025-09" db="UniProtKB">
        <authorList>
            <consortium name="Ensembl"/>
        </authorList>
    </citation>
    <scope>IDENTIFICATION</scope>
</reference>
<dbReference type="UniPathway" id="UPA00143"/>
<dbReference type="AlphaFoldDB" id="A0A8C3HUD8"/>
<feature type="compositionally biased region" description="Low complexity" evidence="6">
    <location>
        <begin position="957"/>
        <end position="975"/>
    </location>
</feature>
<feature type="compositionally biased region" description="Basic and acidic residues" evidence="6">
    <location>
        <begin position="895"/>
        <end position="927"/>
    </location>
</feature>
<dbReference type="OMA" id="QRTKCGA"/>
<evidence type="ECO:0000256" key="2">
    <source>
        <dbReference type="ARBA" id="ARBA00004906"/>
    </source>
</evidence>
<evidence type="ECO:0000259" key="7">
    <source>
        <dbReference type="Pfam" id="PF18102"/>
    </source>
</evidence>
<gene>
    <name evidence="9" type="primary">LOC101953675</name>
</gene>
<evidence type="ECO:0000313" key="10">
    <source>
        <dbReference type="Proteomes" id="UP000694380"/>
    </source>
</evidence>
<organism evidence="9 10">
    <name type="scientific">Chrysemys picta bellii</name>
    <name type="common">Western painted turtle</name>
    <name type="synonym">Emys bellii</name>
    <dbReference type="NCBI Taxonomy" id="8478"/>
    <lineage>
        <taxon>Eukaryota</taxon>
        <taxon>Metazoa</taxon>
        <taxon>Chordata</taxon>
        <taxon>Craniata</taxon>
        <taxon>Vertebrata</taxon>
        <taxon>Euteleostomi</taxon>
        <taxon>Archelosauria</taxon>
        <taxon>Testudinata</taxon>
        <taxon>Testudines</taxon>
        <taxon>Cryptodira</taxon>
        <taxon>Durocryptodira</taxon>
        <taxon>Testudinoidea</taxon>
        <taxon>Emydidae</taxon>
        <taxon>Chrysemys</taxon>
    </lineage>
</organism>